<sequence>MPFREEIQWDVDNIYYIHNWRKFNLQDFSHLESRDLALAVAALSFNQWFTKIYCKDLKLSADIQQQLTFLLSKSSSLEELSLEDCGLKVDFAVKMAAALQQHTSTLQAINLSGNSVEDKGVIALSQEIQHLNEGLRFLSLSRVSMSTKGLGCLSQVLSSCQQFSTSLTHLDLSCNPGSLVTEDATFLFKFLSGTNSLSYLDLSDTNCPLDTLFVSLSAGCCYKLVHLNLARNPFSHRKVRQVTRSVQEFFSQSCVLRYVGLSATKLPPQALRFLLQGLATNTHLFGLELDLSSCELCTAGAQVIQEHISEATAIRSLDISDNSFENDMVTLVLSVGRCQSLHHLALGRNFAMKSRQMKIPLQGLNRNKAAGPDGVSPSSTVRIMFFELSSAFNTI</sequence>
<dbReference type="Gene3D" id="3.80.10.10">
    <property type="entry name" value="Ribonuclease Inhibitor"/>
    <property type="match status" value="1"/>
</dbReference>
<reference evidence="1 2" key="1">
    <citation type="submission" date="2021-06" db="EMBL/GenBank/DDBJ databases">
        <authorList>
            <person name="Palmer J.M."/>
        </authorList>
    </citation>
    <scope>NUCLEOTIDE SEQUENCE [LARGE SCALE GENOMIC DNA]</scope>
    <source>
        <strain evidence="1 2">AS_MEX2019</strain>
        <tissue evidence="1">Muscle</tissue>
    </source>
</reference>
<dbReference type="PANTHER" id="PTHR24112:SF32">
    <property type="entry name" value="CAPPING PROTEIN, ARP2_3 AND MYOSIN-I LINKER PROTEIN 2"/>
    <property type="match status" value="1"/>
</dbReference>
<dbReference type="Pfam" id="PF13516">
    <property type="entry name" value="LRR_6"/>
    <property type="match status" value="2"/>
</dbReference>
<comment type="caution">
    <text evidence="1">The sequence shown here is derived from an EMBL/GenBank/DDBJ whole genome shotgun (WGS) entry which is preliminary data.</text>
</comment>
<dbReference type="PANTHER" id="PTHR24112">
    <property type="entry name" value="LEUCINE-RICH REPEAT, ISOFORM F-RELATED"/>
    <property type="match status" value="1"/>
</dbReference>
<dbReference type="InterPro" id="IPR001611">
    <property type="entry name" value="Leu-rich_rpt"/>
</dbReference>
<dbReference type="InterPro" id="IPR051279">
    <property type="entry name" value="PP1-Reg/Actin-Interact_Protein"/>
</dbReference>
<dbReference type="SMART" id="SM00368">
    <property type="entry name" value="LRR_RI"/>
    <property type="match status" value="4"/>
</dbReference>
<name>A0ABV0XQ26_9TELE</name>
<proteinExistence type="predicted"/>
<dbReference type="Proteomes" id="UP001469553">
    <property type="component" value="Unassembled WGS sequence"/>
</dbReference>
<accession>A0ABV0XQ26</accession>
<protein>
    <submittedName>
        <fullName evidence="1">Uncharacterized protein</fullName>
    </submittedName>
</protein>
<gene>
    <name evidence="1" type="ORF">AMECASPLE_012947</name>
</gene>
<dbReference type="SUPFAM" id="SSF52047">
    <property type="entry name" value="RNI-like"/>
    <property type="match status" value="1"/>
</dbReference>
<evidence type="ECO:0000313" key="2">
    <source>
        <dbReference type="Proteomes" id="UP001469553"/>
    </source>
</evidence>
<keyword evidence="2" id="KW-1185">Reference proteome</keyword>
<dbReference type="EMBL" id="JAHRIP010010234">
    <property type="protein sequence ID" value="MEQ2283589.1"/>
    <property type="molecule type" value="Genomic_DNA"/>
</dbReference>
<dbReference type="InterPro" id="IPR032675">
    <property type="entry name" value="LRR_dom_sf"/>
</dbReference>
<evidence type="ECO:0000313" key="1">
    <source>
        <dbReference type="EMBL" id="MEQ2283589.1"/>
    </source>
</evidence>
<organism evidence="1 2">
    <name type="scientific">Ameca splendens</name>
    <dbReference type="NCBI Taxonomy" id="208324"/>
    <lineage>
        <taxon>Eukaryota</taxon>
        <taxon>Metazoa</taxon>
        <taxon>Chordata</taxon>
        <taxon>Craniata</taxon>
        <taxon>Vertebrata</taxon>
        <taxon>Euteleostomi</taxon>
        <taxon>Actinopterygii</taxon>
        <taxon>Neopterygii</taxon>
        <taxon>Teleostei</taxon>
        <taxon>Neoteleostei</taxon>
        <taxon>Acanthomorphata</taxon>
        <taxon>Ovalentaria</taxon>
        <taxon>Atherinomorphae</taxon>
        <taxon>Cyprinodontiformes</taxon>
        <taxon>Goodeidae</taxon>
        <taxon>Ameca</taxon>
    </lineage>
</organism>